<protein>
    <submittedName>
        <fullName evidence="2">Uncharacterized protein</fullName>
    </submittedName>
</protein>
<reference evidence="2" key="2">
    <citation type="submission" date="2025-09" db="UniProtKB">
        <authorList>
            <consortium name="Ensembl"/>
        </authorList>
    </citation>
    <scope>IDENTIFICATION</scope>
</reference>
<feature type="compositionally biased region" description="Basic residues" evidence="1">
    <location>
        <begin position="64"/>
        <end position="73"/>
    </location>
</feature>
<feature type="compositionally biased region" description="Basic and acidic residues" evidence="1">
    <location>
        <begin position="48"/>
        <end position="63"/>
    </location>
</feature>
<reference evidence="2" key="1">
    <citation type="submission" date="2025-08" db="UniProtKB">
        <authorList>
            <consortium name="Ensembl"/>
        </authorList>
    </citation>
    <scope>IDENTIFICATION</scope>
</reference>
<dbReference type="Proteomes" id="UP000694562">
    <property type="component" value="Unplaced"/>
</dbReference>
<evidence type="ECO:0000313" key="2">
    <source>
        <dbReference type="Ensembl" id="ENSFTIP00000003866.1"/>
    </source>
</evidence>
<keyword evidence="3" id="KW-1185">Reference proteome</keyword>
<organism evidence="2 3">
    <name type="scientific">Falco tinnunculus</name>
    <name type="common">Common kestrel</name>
    <dbReference type="NCBI Taxonomy" id="100819"/>
    <lineage>
        <taxon>Eukaryota</taxon>
        <taxon>Metazoa</taxon>
        <taxon>Chordata</taxon>
        <taxon>Craniata</taxon>
        <taxon>Vertebrata</taxon>
        <taxon>Euteleostomi</taxon>
        <taxon>Archelosauria</taxon>
        <taxon>Archosauria</taxon>
        <taxon>Dinosauria</taxon>
        <taxon>Saurischia</taxon>
        <taxon>Theropoda</taxon>
        <taxon>Coelurosauria</taxon>
        <taxon>Aves</taxon>
        <taxon>Neognathae</taxon>
        <taxon>Neoaves</taxon>
        <taxon>Telluraves</taxon>
        <taxon>Australaves</taxon>
        <taxon>Falconiformes</taxon>
        <taxon>Falconidae</taxon>
        <taxon>Falco</taxon>
    </lineage>
</organism>
<evidence type="ECO:0000256" key="1">
    <source>
        <dbReference type="SAM" id="MobiDB-lite"/>
    </source>
</evidence>
<dbReference type="AlphaFoldDB" id="A0A8C4TZD4"/>
<proteinExistence type="predicted"/>
<feature type="region of interest" description="Disordered" evidence="1">
    <location>
        <begin position="29"/>
        <end position="73"/>
    </location>
</feature>
<name>A0A8C4TZD4_FALTI</name>
<accession>A0A8C4TZD4</accession>
<evidence type="ECO:0000313" key="3">
    <source>
        <dbReference type="Proteomes" id="UP000694562"/>
    </source>
</evidence>
<sequence>KLALWLEDTVPSFSSVSKTLVVRAAVKPQRKTNMEKEATATVKQENLTPKKDQNKLTCDDYYKGKTRSRKQVH</sequence>
<dbReference type="Ensembl" id="ENSFTIT00000004035.1">
    <property type="protein sequence ID" value="ENSFTIP00000003866.1"/>
    <property type="gene ID" value="ENSFTIG00000002655.1"/>
</dbReference>